<dbReference type="SUPFAM" id="SSF52540">
    <property type="entry name" value="P-loop containing nucleoside triphosphate hydrolases"/>
    <property type="match status" value="1"/>
</dbReference>
<dbReference type="Proteomes" id="UP000183898">
    <property type="component" value="Unassembled WGS sequence"/>
</dbReference>
<proteinExistence type="predicted"/>
<dbReference type="EMBL" id="FOCT01000002">
    <property type="protein sequence ID" value="SEN10143.1"/>
    <property type="molecule type" value="Genomic_DNA"/>
</dbReference>
<protein>
    <recommendedName>
        <fullName evidence="3">Sulfotransferase family protein</fullName>
    </recommendedName>
</protein>
<sequence length="351" mass="41105">MPQIYPDPHRNRDENKGDRVKDNAALIILGMHRSGTSLLTGLLGQVGVRMGRSLYAPQKGVNEKGFWEHEDIVDTHDELLLHLRSQWDDLLPLKDKWWEDEAVQPYVARLQSLVKRDFSETSVWALKDPRMCRLLPLWMPILEARQIRPIFISMNRNPFEVIASLQKRDRFSREKALVLWLSHTLSAESYSRGQSRIFIDFDQVVTDPGRVLQTIEREAGITFPIPINEANEKIEGFVSPDLRHHKFDKTAAEAKRYQGLELMAYELYSALSEKAAESGGSYSENLDERIDRVAADFASYQKKWNPELIEQIRYLNQEHADYRIKFFRIYRSLSWLLAKPFWLIEKVLRKY</sequence>
<gene>
    <name evidence="1" type="ORF">SAMN05216404_102355</name>
</gene>
<dbReference type="InterPro" id="IPR027417">
    <property type="entry name" value="P-loop_NTPase"/>
</dbReference>
<organism evidence="1 2">
    <name type="scientific">Nitrosospira multiformis</name>
    <dbReference type="NCBI Taxonomy" id="1231"/>
    <lineage>
        <taxon>Bacteria</taxon>
        <taxon>Pseudomonadati</taxon>
        <taxon>Pseudomonadota</taxon>
        <taxon>Betaproteobacteria</taxon>
        <taxon>Nitrosomonadales</taxon>
        <taxon>Nitrosomonadaceae</taxon>
        <taxon>Nitrosospira</taxon>
    </lineage>
</organism>
<name>A0A1H8DSE4_9PROT</name>
<evidence type="ECO:0000313" key="2">
    <source>
        <dbReference type="Proteomes" id="UP000183898"/>
    </source>
</evidence>
<evidence type="ECO:0000313" key="1">
    <source>
        <dbReference type="EMBL" id="SEN10143.1"/>
    </source>
</evidence>
<dbReference type="Gene3D" id="3.40.50.300">
    <property type="entry name" value="P-loop containing nucleotide triphosphate hydrolases"/>
    <property type="match status" value="1"/>
</dbReference>
<dbReference type="AlphaFoldDB" id="A0A1H8DSE4"/>
<accession>A0A1H8DSE4</accession>
<evidence type="ECO:0008006" key="3">
    <source>
        <dbReference type="Google" id="ProtNLM"/>
    </source>
</evidence>
<reference evidence="1 2" key="1">
    <citation type="submission" date="2016-10" db="EMBL/GenBank/DDBJ databases">
        <authorList>
            <person name="de Groot N.N."/>
        </authorList>
    </citation>
    <scope>NUCLEOTIDE SEQUENCE [LARGE SCALE GENOMIC DNA]</scope>
    <source>
        <strain evidence="1 2">Nl18</strain>
    </source>
</reference>